<name>A0A3A5KEI5_9HYPH</name>
<evidence type="ECO:0000313" key="2">
    <source>
        <dbReference type="Proteomes" id="UP000272706"/>
    </source>
</evidence>
<dbReference type="AlphaFoldDB" id="A0A3A5KEI5"/>
<protein>
    <submittedName>
        <fullName evidence="1">Uncharacterized protein</fullName>
    </submittedName>
</protein>
<comment type="caution">
    <text evidence="1">The sequence shown here is derived from an EMBL/GenBank/DDBJ whole genome shotgun (WGS) entry which is preliminary data.</text>
</comment>
<accession>A0A3A5KEI5</accession>
<sequence>MNSCAASVMTCWRSAPSARAMAYRAAAVWIEQSLACLAEAVERMPEERFLAEHQAAHDAPRSPSGDMVATVLEREWWRRWPEGRDE</sequence>
<dbReference type="EMBL" id="QZWZ01000025">
    <property type="protein sequence ID" value="RJT32737.1"/>
    <property type="molecule type" value="Genomic_DNA"/>
</dbReference>
<reference evidence="1 2" key="1">
    <citation type="submission" date="2018-09" db="EMBL/GenBank/DDBJ databases">
        <title>Mesorhizobium carmichaelinearum sp. nov. isolated from Carmichaelinea spp. root nodules in New Zealand.</title>
        <authorList>
            <person name="De Meyer S.E."/>
        </authorList>
    </citation>
    <scope>NUCLEOTIDE SEQUENCE [LARGE SCALE GENOMIC DNA]</scope>
    <source>
        <strain evidence="1 2">ICMP19557</strain>
    </source>
</reference>
<gene>
    <name evidence="1" type="ORF">D3227_26550</name>
</gene>
<organism evidence="1 2">
    <name type="scientific">Mesorhizobium waimense</name>
    <dbReference type="NCBI Taxonomy" id="1300307"/>
    <lineage>
        <taxon>Bacteria</taxon>
        <taxon>Pseudomonadati</taxon>
        <taxon>Pseudomonadota</taxon>
        <taxon>Alphaproteobacteria</taxon>
        <taxon>Hyphomicrobiales</taxon>
        <taxon>Phyllobacteriaceae</taxon>
        <taxon>Mesorhizobium</taxon>
    </lineage>
</organism>
<dbReference type="Proteomes" id="UP000272706">
    <property type="component" value="Unassembled WGS sequence"/>
</dbReference>
<evidence type="ECO:0000313" key="1">
    <source>
        <dbReference type="EMBL" id="RJT32737.1"/>
    </source>
</evidence>
<keyword evidence="2" id="KW-1185">Reference proteome</keyword>
<proteinExistence type="predicted"/>